<dbReference type="OrthoDB" id="28764at2759"/>
<feature type="domain" description="D-isomer specific 2-hydroxyacid dehydrogenase NAD-binding" evidence="5">
    <location>
        <begin position="109"/>
        <end position="291"/>
    </location>
</feature>
<keyword evidence="2 3" id="KW-0560">Oxidoreductase</keyword>
<dbReference type="Proteomes" id="UP000001064">
    <property type="component" value="Unassembled WGS sequence"/>
</dbReference>
<evidence type="ECO:0000256" key="1">
    <source>
        <dbReference type="ARBA" id="ARBA00005854"/>
    </source>
</evidence>
<dbReference type="InterPro" id="IPR050223">
    <property type="entry name" value="D-isomer_2-hydroxyacid_DH"/>
</dbReference>
<dbReference type="PROSITE" id="PS00065">
    <property type="entry name" value="D_2_HYDROXYACID_DH_1"/>
    <property type="match status" value="1"/>
</dbReference>
<dbReference type="GO" id="GO:0005829">
    <property type="term" value="C:cytosol"/>
    <property type="evidence" value="ECO:0000318"/>
    <property type="project" value="GO_Central"/>
</dbReference>
<dbReference type="InParanoid" id="F0Z8D3"/>
<protein>
    <submittedName>
        <fullName evidence="6">Uncharacterized protein</fullName>
    </submittedName>
</protein>
<dbReference type="SUPFAM" id="SSF51735">
    <property type="entry name" value="NAD(P)-binding Rossmann-fold domains"/>
    <property type="match status" value="1"/>
</dbReference>
<dbReference type="InterPro" id="IPR036291">
    <property type="entry name" value="NAD(P)-bd_dom_sf"/>
</dbReference>
<evidence type="ECO:0000259" key="5">
    <source>
        <dbReference type="Pfam" id="PF02826"/>
    </source>
</evidence>
<dbReference type="eggNOG" id="KOG0069">
    <property type="taxonomic scope" value="Eukaryota"/>
</dbReference>
<evidence type="ECO:0000256" key="2">
    <source>
        <dbReference type="ARBA" id="ARBA00023002"/>
    </source>
</evidence>
<dbReference type="InterPro" id="IPR006139">
    <property type="entry name" value="D-isomer_2_OHA_DH_cat_dom"/>
</dbReference>
<dbReference type="Gene3D" id="3.40.50.720">
    <property type="entry name" value="NAD(P)-binding Rossmann-like Domain"/>
    <property type="match status" value="2"/>
</dbReference>
<reference evidence="7" key="1">
    <citation type="journal article" date="2011" name="Genome Biol.">
        <title>Comparative genomics of the social amoebae Dictyostelium discoideum and Dictyostelium purpureum.</title>
        <authorList>
            <consortium name="US DOE Joint Genome Institute (JGI-PGF)"/>
            <person name="Sucgang R."/>
            <person name="Kuo A."/>
            <person name="Tian X."/>
            <person name="Salerno W."/>
            <person name="Parikh A."/>
            <person name="Feasley C.L."/>
            <person name="Dalin E."/>
            <person name="Tu H."/>
            <person name="Huang E."/>
            <person name="Barry K."/>
            <person name="Lindquist E."/>
            <person name="Shapiro H."/>
            <person name="Bruce D."/>
            <person name="Schmutz J."/>
            <person name="Salamov A."/>
            <person name="Fey P."/>
            <person name="Gaudet P."/>
            <person name="Anjard C."/>
            <person name="Babu M.M."/>
            <person name="Basu S."/>
            <person name="Bushmanova Y."/>
            <person name="van der Wel H."/>
            <person name="Katoh-Kurasawa M."/>
            <person name="Dinh C."/>
            <person name="Coutinho P.M."/>
            <person name="Saito T."/>
            <person name="Elias M."/>
            <person name="Schaap P."/>
            <person name="Kay R.R."/>
            <person name="Henrissat B."/>
            <person name="Eichinger L."/>
            <person name="Rivero F."/>
            <person name="Putnam N.H."/>
            <person name="West C.M."/>
            <person name="Loomis W.F."/>
            <person name="Chisholm R.L."/>
            <person name="Shaulsky G."/>
            <person name="Strassmann J.E."/>
            <person name="Queller D.C."/>
            <person name="Kuspa A."/>
            <person name="Grigoriev I.V."/>
        </authorList>
    </citation>
    <scope>NUCLEOTIDE SEQUENCE [LARGE SCALE GENOMIC DNA]</scope>
    <source>
        <strain evidence="7">QSDP1</strain>
    </source>
</reference>
<comment type="similarity">
    <text evidence="1 3">Belongs to the D-isomer specific 2-hydroxyacid dehydrogenase family.</text>
</comment>
<dbReference type="SUPFAM" id="SSF52283">
    <property type="entry name" value="Formate/glycerate dehydrogenase catalytic domain-like"/>
    <property type="match status" value="1"/>
</dbReference>
<accession>F0Z8D3</accession>
<evidence type="ECO:0000313" key="6">
    <source>
        <dbReference type="EMBL" id="EGC39793.1"/>
    </source>
</evidence>
<name>F0Z8D3_DICPU</name>
<evidence type="ECO:0000313" key="7">
    <source>
        <dbReference type="Proteomes" id="UP000001064"/>
    </source>
</evidence>
<dbReference type="PANTHER" id="PTHR10996">
    <property type="entry name" value="2-HYDROXYACID DEHYDROGENASE-RELATED"/>
    <property type="match status" value="1"/>
</dbReference>
<evidence type="ECO:0000259" key="4">
    <source>
        <dbReference type="Pfam" id="PF00389"/>
    </source>
</evidence>
<dbReference type="PANTHER" id="PTHR10996:SF257">
    <property type="entry name" value="GLYOXYLATE REDUCTASE 1"/>
    <property type="match status" value="1"/>
</dbReference>
<dbReference type="FunFam" id="3.40.50.720:FF:000462">
    <property type="entry name" value="Glyoxylate reductase (NADP+)"/>
    <property type="match status" value="1"/>
</dbReference>
<dbReference type="Pfam" id="PF02826">
    <property type="entry name" value="2-Hacid_dh_C"/>
    <property type="match status" value="1"/>
</dbReference>
<dbReference type="VEuPathDB" id="AmoebaDB:DICPUDRAFT_147384"/>
<sequence>MKKYNIVLFKDIPKVLLDKLNSRFNVEQFKVVDKNNLELFNNKVMKSDAIIGANWPISTALVEKSPSLKAISALTVGYDAYPLEILNKRGIALMNTPNVLSDSLADMAIGLMLSSARRIVTSNERVKNGEWVHGVGDSVTSNWFGEEVHHKKVGIVGCGRIGEIVAKRCFGFDMDISYYTRTRHPSVEENYNAKHASLEQIIKESDFIINLLPLSKETEHLFTYEQFKQMKRTAHFINVGRGKTVKEDDLERVLQEKLVAGIALDVFEKEPLPKQSPLMNHTSCILSPHAGNATKETNYLIAELAVNNLINALDGSSFDNCVNFKDIKDKSPLINNKNKGA</sequence>
<organism evidence="6 7">
    <name type="scientific">Dictyostelium purpureum</name>
    <name type="common">Slime mold</name>
    <dbReference type="NCBI Taxonomy" id="5786"/>
    <lineage>
        <taxon>Eukaryota</taxon>
        <taxon>Amoebozoa</taxon>
        <taxon>Evosea</taxon>
        <taxon>Eumycetozoa</taxon>
        <taxon>Dictyostelia</taxon>
        <taxon>Dictyosteliales</taxon>
        <taxon>Dictyosteliaceae</taxon>
        <taxon>Dictyostelium</taxon>
    </lineage>
</organism>
<dbReference type="GO" id="GO:0030267">
    <property type="term" value="F:glyoxylate reductase (NADPH) activity"/>
    <property type="evidence" value="ECO:0000318"/>
    <property type="project" value="GO_Central"/>
</dbReference>
<dbReference type="GeneID" id="10509592"/>
<dbReference type="AlphaFoldDB" id="F0Z8D3"/>
<feature type="domain" description="D-isomer specific 2-hydroxyacid dehydrogenase catalytic" evidence="4">
    <location>
        <begin position="9"/>
        <end position="323"/>
    </location>
</feature>
<dbReference type="CDD" id="cd05301">
    <property type="entry name" value="GDH"/>
    <property type="match status" value="1"/>
</dbReference>
<evidence type="ECO:0000256" key="3">
    <source>
        <dbReference type="RuleBase" id="RU003719"/>
    </source>
</evidence>
<dbReference type="STRING" id="5786.F0Z8D3"/>
<dbReference type="EMBL" id="GL870951">
    <property type="protein sequence ID" value="EGC39793.1"/>
    <property type="molecule type" value="Genomic_DNA"/>
</dbReference>
<proteinExistence type="inferred from homology"/>
<dbReference type="GO" id="GO:0016618">
    <property type="term" value="F:hydroxypyruvate reductase [NAD(P)H] activity"/>
    <property type="evidence" value="ECO:0000318"/>
    <property type="project" value="GO_Central"/>
</dbReference>
<dbReference type="KEGG" id="dpp:DICPUDRAFT_147384"/>
<dbReference type="RefSeq" id="XP_003283660.1">
    <property type="nucleotide sequence ID" value="XM_003283612.1"/>
</dbReference>
<dbReference type="InterPro" id="IPR029752">
    <property type="entry name" value="D-isomer_DH_CS1"/>
</dbReference>
<keyword evidence="7" id="KW-1185">Reference proteome</keyword>
<dbReference type="Pfam" id="PF00389">
    <property type="entry name" value="2-Hacid_dh"/>
    <property type="match status" value="1"/>
</dbReference>
<dbReference type="GO" id="GO:0051287">
    <property type="term" value="F:NAD binding"/>
    <property type="evidence" value="ECO:0007669"/>
    <property type="project" value="InterPro"/>
</dbReference>
<gene>
    <name evidence="6" type="ORF">DICPUDRAFT_147384</name>
</gene>
<dbReference type="InterPro" id="IPR006140">
    <property type="entry name" value="D-isomer_DH_NAD-bd"/>
</dbReference>